<dbReference type="SUPFAM" id="SSF48371">
    <property type="entry name" value="ARM repeat"/>
    <property type="match status" value="1"/>
</dbReference>
<evidence type="ECO:0000313" key="5">
    <source>
        <dbReference type="EMBL" id="CAB4853536.1"/>
    </source>
</evidence>
<dbReference type="NCBIfam" id="TIGR00276">
    <property type="entry name" value="tRNA epoxyqueuosine(34) reductase QueG"/>
    <property type="match status" value="1"/>
</dbReference>
<keyword evidence="1" id="KW-0408">Iron</keyword>
<dbReference type="PROSITE" id="PS00198">
    <property type="entry name" value="4FE4S_FER_1"/>
    <property type="match status" value="1"/>
</dbReference>
<dbReference type="InterPro" id="IPR017896">
    <property type="entry name" value="4Fe4S_Fe-S-bd"/>
</dbReference>
<dbReference type="Gene3D" id="1.25.10.10">
    <property type="entry name" value="Leucine-rich Repeat Variant"/>
    <property type="match status" value="1"/>
</dbReference>
<dbReference type="EMBL" id="CAEZYF010000015">
    <property type="protein sequence ID" value="CAB4733379.1"/>
    <property type="molecule type" value="Genomic_DNA"/>
</dbReference>
<evidence type="ECO:0000313" key="6">
    <source>
        <dbReference type="EMBL" id="CAB4949761.1"/>
    </source>
</evidence>
<dbReference type="Gene3D" id="3.30.70.20">
    <property type="match status" value="1"/>
</dbReference>
<dbReference type="EMBL" id="CAFBMT010000021">
    <property type="protein sequence ID" value="CAB4949761.1"/>
    <property type="molecule type" value="Genomic_DNA"/>
</dbReference>
<evidence type="ECO:0000313" key="3">
    <source>
        <dbReference type="EMBL" id="CAB4364341.1"/>
    </source>
</evidence>
<keyword evidence="1" id="KW-0411">Iron-sulfur</keyword>
<evidence type="ECO:0000313" key="7">
    <source>
        <dbReference type="EMBL" id="CAB4972555.1"/>
    </source>
</evidence>
<evidence type="ECO:0000313" key="4">
    <source>
        <dbReference type="EMBL" id="CAB4733379.1"/>
    </source>
</evidence>
<dbReference type="InterPro" id="IPR011989">
    <property type="entry name" value="ARM-like"/>
</dbReference>
<dbReference type="EMBL" id="CAFBIY010000276">
    <property type="protein sequence ID" value="CAB4853536.1"/>
    <property type="molecule type" value="Genomic_DNA"/>
</dbReference>
<name>A0A6J6A4N2_9ZZZZ</name>
<dbReference type="PANTHER" id="PTHR30002">
    <property type="entry name" value="EPOXYQUEUOSINE REDUCTASE"/>
    <property type="match status" value="1"/>
</dbReference>
<evidence type="ECO:0000259" key="2">
    <source>
        <dbReference type="PROSITE" id="PS51379"/>
    </source>
</evidence>
<evidence type="ECO:0000256" key="1">
    <source>
        <dbReference type="ARBA" id="ARBA00022485"/>
    </source>
</evidence>
<dbReference type="EMBL" id="CAESGF010000012">
    <property type="protein sequence ID" value="CAB4364341.1"/>
    <property type="molecule type" value="Genomic_DNA"/>
</dbReference>
<dbReference type="InterPro" id="IPR004453">
    <property type="entry name" value="QueG"/>
</dbReference>
<dbReference type="GO" id="GO:0051539">
    <property type="term" value="F:4 iron, 4 sulfur cluster binding"/>
    <property type="evidence" value="ECO:0007669"/>
    <property type="project" value="UniProtKB-KW"/>
</dbReference>
<dbReference type="PROSITE" id="PS51379">
    <property type="entry name" value="4FE4S_FER_2"/>
    <property type="match status" value="1"/>
</dbReference>
<dbReference type="PANTHER" id="PTHR30002:SF4">
    <property type="entry name" value="EPOXYQUEUOSINE REDUCTASE"/>
    <property type="match status" value="1"/>
</dbReference>
<dbReference type="Pfam" id="PF13484">
    <property type="entry name" value="Fer4_16"/>
    <property type="match status" value="1"/>
</dbReference>
<accession>A0A6J6A4N2</accession>
<dbReference type="GO" id="GO:0052693">
    <property type="term" value="F:epoxyqueuosine reductase activity"/>
    <property type="evidence" value="ECO:0007669"/>
    <property type="project" value="TreeGrafter"/>
</dbReference>
<keyword evidence="1" id="KW-0004">4Fe-4S</keyword>
<dbReference type="GO" id="GO:0008616">
    <property type="term" value="P:tRNA queuosine(34) biosynthetic process"/>
    <property type="evidence" value="ECO:0007669"/>
    <property type="project" value="InterPro"/>
</dbReference>
<keyword evidence="1" id="KW-0479">Metal-binding</keyword>
<dbReference type="InterPro" id="IPR016024">
    <property type="entry name" value="ARM-type_fold"/>
</dbReference>
<feature type="domain" description="4Fe-4S ferredoxin-type" evidence="2">
    <location>
        <begin position="175"/>
        <end position="204"/>
    </location>
</feature>
<dbReference type="SUPFAM" id="SSF54862">
    <property type="entry name" value="4Fe-4S ferredoxins"/>
    <property type="match status" value="1"/>
</dbReference>
<proteinExistence type="predicted"/>
<reference evidence="3" key="1">
    <citation type="submission" date="2020-05" db="EMBL/GenBank/DDBJ databases">
        <authorList>
            <person name="Chiriac C."/>
            <person name="Salcher M."/>
            <person name="Ghai R."/>
            <person name="Kavagutti S V."/>
        </authorList>
    </citation>
    <scope>NUCLEOTIDE SEQUENCE</scope>
</reference>
<gene>
    <name evidence="4" type="ORF">UFOPK2656_02292</name>
    <name evidence="5" type="ORF">UFOPK3267_03068</name>
    <name evidence="6" type="ORF">UFOPK3651_02763</name>
    <name evidence="7" type="ORF">UFOPK3931_00248</name>
    <name evidence="3" type="ORF">UFOPK4189_02104</name>
</gene>
<dbReference type="InterPro" id="IPR017900">
    <property type="entry name" value="4Fe4S_Fe_S_CS"/>
</dbReference>
<protein>
    <submittedName>
        <fullName evidence="3">Unannotated protein</fullName>
    </submittedName>
</protein>
<dbReference type="AlphaFoldDB" id="A0A6J6A4N2"/>
<dbReference type="EMBL" id="CAFBOL010000004">
    <property type="protein sequence ID" value="CAB4972555.1"/>
    <property type="molecule type" value="Genomic_DNA"/>
</dbReference>
<organism evidence="3">
    <name type="scientific">freshwater metagenome</name>
    <dbReference type="NCBI Taxonomy" id="449393"/>
    <lineage>
        <taxon>unclassified sequences</taxon>
        <taxon>metagenomes</taxon>
        <taxon>ecological metagenomes</taxon>
    </lineage>
</organism>
<sequence length="368" mass="40339">MLDAGYVAELAELTRPFGVTHTGVAAADVLLRARVAIEQRIADGLVDGMQFTFKNPARSTDPQRAVPDARSVFVAARPYLLPDQERPDGPVARVARYAWLDHYAPLREGLWAVARRLRADGYKAVPFADDNSIVDREVAYRAGLGWFGKNANLLLPGAGSWFVLGCVVTTAPLPVAASPVEDGCGTCRRCLDACPTGAIIAEGVIDAARCLAWVLQKPGIIPHHLREAVGDRIYGCDDCQDACPPTVRLGRRFTVDVSTREPPMAWLSVLQLLMADDAGVAQMWGRWYLAERDPRWARRNALVVLGNIGDLTVGPHIHTVRAVLADYLSHNDPVLRAHAVWAARRLGHHDLMPVSDPHPDVQRELQMP</sequence>